<dbReference type="Gene3D" id="3.10.450.50">
    <property type="match status" value="1"/>
</dbReference>
<dbReference type="Proteomes" id="UP000676967">
    <property type="component" value="Chromosome"/>
</dbReference>
<accession>A0ABM7LLS1</accession>
<sequence length="149" mass="16578">MRFKFDDRGMTITHERQAEIAAIEQVVASVEHAQRHELVDEFVALFREDAVWTTGAGKLLLGRDAIAAFTREVLPGAMKDLIPSYEVVHVLFIRPDVAAVKVRQRYFSPDGALVAEMGEGSPLYVMSREAGRWLLTANQNTLVAADPQP</sequence>
<gene>
    <name evidence="2" type="ORF">Aiant_07800</name>
</gene>
<proteinExistence type="predicted"/>
<keyword evidence="3" id="KW-1185">Reference proteome</keyword>
<dbReference type="NCBIfam" id="TIGR02246">
    <property type="entry name" value="SgcJ/EcaC family oxidoreductase"/>
    <property type="match status" value="1"/>
</dbReference>
<reference evidence="2 3" key="1">
    <citation type="submission" date="2020-08" db="EMBL/GenBank/DDBJ databases">
        <title>Whole genome shotgun sequence of Actinoplanes ianthinogenes NBRC 13996.</title>
        <authorList>
            <person name="Komaki H."/>
            <person name="Tamura T."/>
        </authorList>
    </citation>
    <scope>NUCLEOTIDE SEQUENCE [LARGE SCALE GENOMIC DNA]</scope>
    <source>
        <strain evidence="2 3">NBRC 13996</strain>
    </source>
</reference>
<organism evidence="2 3">
    <name type="scientific">Actinoplanes ianthinogenes</name>
    <dbReference type="NCBI Taxonomy" id="122358"/>
    <lineage>
        <taxon>Bacteria</taxon>
        <taxon>Bacillati</taxon>
        <taxon>Actinomycetota</taxon>
        <taxon>Actinomycetes</taxon>
        <taxon>Micromonosporales</taxon>
        <taxon>Micromonosporaceae</taxon>
        <taxon>Actinoplanes</taxon>
    </lineage>
</organism>
<evidence type="ECO:0000259" key="1">
    <source>
        <dbReference type="Pfam" id="PF14534"/>
    </source>
</evidence>
<dbReference type="Pfam" id="PF14534">
    <property type="entry name" value="DUF4440"/>
    <property type="match status" value="1"/>
</dbReference>
<dbReference type="InterPro" id="IPR032710">
    <property type="entry name" value="NTF2-like_dom_sf"/>
</dbReference>
<dbReference type="InterPro" id="IPR011944">
    <property type="entry name" value="Steroid_delta5-4_isomerase"/>
</dbReference>
<protein>
    <recommendedName>
        <fullName evidence="1">DUF4440 domain-containing protein</fullName>
    </recommendedName>
</protein>
<evidence type="ECO:0000313" key="2">
    <source>
        <dbReference type="EMBL" id="BCJ40123.1"/>
    </source>
</evidence>
<feature type="domain" description="DUF4440" evidence="1">
    <location>
        <begin position="23"/>
        <end position="135"/>
    </location>
</feature>
<name>A0ABM7LLS1_9ACTN</name>
<dbReference type="EMBL" id="AP023356">
    <property type="protein sequence ID" value="BCJ40123.1"/>
    <property type="molecule type" value="Genomic_DNA"/>
</dbReference>
<dbReference type="InterPro" id="IPR027843">
    <property type="entry name" value="DUF4440"/>
</dbReference>
<evidence type="ECO:0000313" key="3">
    <source>
        <dbReference type="Proteomes" id="UP000676967"/>
    </source>
</evidence>
<dbReference type="SUPFAM" id="SSF54427">
    <property type="entry name" value="NTF2-like"/>
    <property type="match status" value="1"/>
</dbReference>